<gene>
    <name evidence="5" type="ORF">N7450_011093</name>
</gene>
<keyword evidence="2" id="KW-0479">Metal-binding</keyword>
<evidence type="ECO:0000256" key="4">
    <source>
        <dbReference type="ARBA" id="ARBA00023004"/>
    </source>
</evidence>
<dbReference type="InterPro" id="IPR002401">
    <property type="entry name" value="Cyt_P450_E_grp-I"/>
</dbReference>
<dbReference type="PANTHER" id="PTHR46300:SF6">
    <property type="entry name" value="CYTOCHROME P450 2C30"/>
    <property type="match status" value="1"/>
</dbReference>
<evidence type="ECO:0000256" key="2">
    <source>
        <dbReference type="ARBA" id="ARBA00022723"/>
    </source>
</evidence>
<feature type="non-terminal residue" evidence="5">
    <location>
        <position position="1"/>
    </location>
</feature>
<sequence length="386" mass="43559">LVGWFTSGGAVNSPVSVMSVWVSLVYVLINEAFCYSKHVPGFCVPPIFPLVGNLHKLQTNAAEKYRKWAQDYGDVYQIDEKIFRAAAARVILGHNPQAMASRPELYTYHKAGFMLTSYILSQTLPSPIRRRKGAASTLNRSSVESYVPQLDLETKDFISEILKYGGARINPINPAPLVQRLSLSFAFTINWGTRISPSFPKHYRQFTRLYPPSSLDIIFIWEAKSGRIPQRRDKYLAKLNGGLDQRIKDGTHNPCIQANVTLNKEAKLSDTEITSISIKMLSAGFETTSAVMTWAICLLATRPDIQQNAITEIQTIYGSCNPLCDAYDDQKCEYIVAFLRECLRCVRDAKVDQQRIWKGVPVGTTIFLNVWACNMDPRLWSDPDKF</sequence>
<evidence type="ECO:0000256" key="1">
    <source>
        <dbReference type="ARBA" id="ARBA00010617"/>
    </source>
</evidence>
<dbReference type="Proteomes" id="UP001216150">
    <property type="component" value="Unassembled WGS sequence"/>
</dbReference>
<comment type="similarity">
    <text evidence="1">Belongs to the cytochrome P450 family.</text>
</comment>
<dbReference type="GO" id="GO:0043386">
    <property type="term" value="P:mycotoxin biosynthetic process"/>
    <property type="evidence" value="ECO:0007669"/>
    <property type="project" value="UniProtKB-ARBA"/>
</dbReference>
<dbReference type="Pfam" id="PF00067">
    <property type="entry name" value="p450"/>
    <property type="match status" value="1"/>
</dbReference>
<keyword evidence="3" id="KW-0560">Oxidoreductase</keyword>
<keyword evidence="4" id="KW-0408">Iron</keyword>
<dbReference type="PANTHER" id="PTHR46300">
    <property type="entry name" value="P450, PUTATIVE (EUROFUNG)-RELATED-RELATED"/>
    <property type="match status" value="1"/>
</dbReference>
<proteinExistence type="inferred from homology"/>
<organism evidence="5 6">
    <name type="scientific">Penicillium hetheringtonii</name>
    <dbReference type="NCBI Taxonomy" id="911720"/>
    <lineage>
        <taxon>Eukaryota</taxon>
        <taxon>Fungi</taxon>
        <taxon>Dikarya</taxon>
        <taxon>Ascomycota</taxon>
        <taxon>Pezizomycotina</taxon>
        <taxon>Eurotiomycetes</taxon>
        <taxon>Eurotiomycetidae</taxon>
        <taxon>Eurotiales</taxon>
        <taxon>Aspergillaceae</taxon>
        <taxon>Penicillium</taxon>
    </lineage>
</organism>
<name>A0AAD6DB19_9EURO</name>
<dbReference type="SUPFAM" id="SSF48264">
    <property type="entry name" value="Cytochrome P450"/>
    <property type="match status" value="1"/>
</dbReference>
<dbReference type="GO" id="GO:0004497">
    <property type="term" value="F:monooxygenase activity"/>
    <property type="evidence" value="ECO:0007669"/>
    <property type="project" value="InterPro"/>
</dbReference>
<dbReference type="InterPro" id="IPR036396">
    <property type="entry name" value="Cyt_P450_sf"/>
</dbReference>
<evidence type="ECO:0000313" key="5">
    <source>
        <dbReference type="EMBL" id="KAJ5568607.1"/>
    </source>
</evidence>
<dbReference type="PRINTS" id="PR00463">
    <property type="entry name" value="EP450I"/>
</dbReference>
<dbReference type="EMBL" id="JAQJAC010000010">
    <property type="protein sequence ID" value="KAJ5568607.1"/>
    <property type="molecule type" value="Genomic_DNA"/>
</dbReference>
<evidence type="ECO:0000256" key="3">
    <source>
        <dbReference type="ARBA" id="ARBA00023002"/>
    </source>
</evidence>
<protein>
    <submittedName>
        <fullName evidence="5">Cytochrome P450</fullName>
    </submittedName>
</protein>
<reference evidence="5 6" key="1">
    <citation type="journal article" date="2023" name="IMA Fungus">
        <title>Comparative genomic study of the Penicillium genus elucidates a diverse pangenome and 15 lateral gene transfer events.</title>
        <authorList>
            <person name="Petersen C."/>
            <person name="Sorensen T."/>
            <person name="Nielsen M.R."/>
            <person name="Sondergaard T.E."/>
            <person name="Sorensen J.L."/>
            <person name="Fitzpatrick D.A."/>
            <person name="Frisvad J.C."/>
            <person name="Nielsen K.L."/>
        </authorList>
    </citation>
    <scope>NUCLEOTIDE SEQUENCE [LARGE SCALE GENOMIC DNA]</scope>
    <source>
        <strain evidence="5 6">IBT 29057</strain>
    </source>
</reference>
<evidence type="ECO:0000313" key="6">
    <source>
        <dbReference type="Proteomes" id="UP001216150"/>
    </source>
</evidence>
<keyword evidence="6" id="KW-1185">Reference proteome</keyword>
<dbReference type="InterPro" id="IPR001128">
    <property type="entry name" value="Cyt_P450"/>
</dbReference>
<dbReference type="GO" id="GO:0005506">
    <property type="term" value="F:iron ion binding"/>
    <property type="evidence" value="ECO:0007669"/>
    <property type="project" value="InterPro"/>
</dbReference>
<dbReference type="GO" id="GO:0020037">
    <property type="term" value="F:heme binding"/>
    <property type="evidence" value="ECO:0007669"/>
    <property type="project" value="InterPro"/>
</dbReference>
<dbReference type="InterPro" id="IPR050364">
    <property type="entry name" value="Cytochrome_P450_fung"/>
</dbReference>
<dbReference type="GO" id="GO:0016705">
    <property type="term" value="F:oxidoreductase activity, acting on paired donors, with incorporation or reduction of molecular oxygen"/>
    <property type="evidence" value="ECO:0007669"/>
    <property type="project" value="InterPro"/>
</dbReference>
<accession>A0AAD6DB19</accession>
<comment type="caution">
    <text evidence="5">The sequence shown here is derived from an EMBL/GenBank/DDBJ whole genome shotgun (WGS) entry which is preliminary data.</text>
</comment>
<dbReference type="AlphaFoldDB" id="A0AAD6DB19"/>
<dbReference type="Gene3D" id="1.10.630.10">
    <property type="entry name" value="Cytochrome P450"/>
    <property type="match status" value="1"/>
</dbReference>